<evidence type="ECO:0000313" key="1">
    <source>
        <dbReference type="EMBL" id="AGT10055.1"/>
    </source>
</evidence>
<evidence type="ECO:0000313" key="2">
    <source>
        <dbReference type="Proteomes" id="UP000015480"/>
    </source>
</evidence>
<gene>
    <name evidence="1" type="ORF">JCM7686_3019</name>
</gene>
<reference evidence="1 2" key="1">
    <citation type="journal article" date="2014" name="BMC Genomics">
        <title>Architecture and functions of a multipartite genome of the methylotrophic bacterium Paracoccus aminophilus JCM 7686, containing primary and secondary chromids.</title>
        <authorList>
            <person name="Dziewit L."/>
            <person name="Czarnecki J."/>
            <person name="Wibberg D."/>
            <person name="Radlinska M."/>
            <person name="Mrozek P."/>
            <person name="Szymczak M."/>
            <person name="Schluter A."/>
            <person name="Puhler A."/>
            <person name="Bartosik D."/>
        </authorList>
    </citation>
    <scope>NUCLEOTIDE SEQUENCE [LARGE SCALE GENOMIC DNA]</scope>
    <source>
        <strain evidence="1">JCM 7686</strain>
    </source>
</reference>
<dbReference type="eggNOG" id="ENOG50309Q3">
    <property type="taxonomic scope" value="Bacteria"/>
</dbReference>
<keyword evidence="2" id="KW-1185">Reference proteome</keyword>
<dbReference type="PATRIC" id="fig|1367847.3.peg.3038"/>
<dbReference type="AlphaFoldDB" id="S5Y2V0"/>
<dbReference type="KEGG" id="pami:JCM7686_3019"/>
<protein>
    <submittedName>
        <fullName evidence="1">Uncharacterized protein</fullName>
    </submittedName>
</protein>
<name>S5Y2V0_PARAH</name>
<accession>S5Y2V0</accession>
<dbReference type="EMBL" id="CP006650">
    <property type="protein sequence ID" value="AGT10055.1"/>
    <property type="molecule type" value="Genomic_DNA"/>
</dbReference>
<dbReference type="STRING" id="1367847.JCM7686_3019"/>
<organism evidence="1 2">
    <name type="scientific">Paracoccus aminophilus JCM 7686</name>
    <dbReference type="NCBI Taxonomy" id="1367847"/>
    <lineage>
        <taxon>Bacteria</taxon>
        <taxon>Pseudomonadati</taxon>
        <taxon>Pseudomonadota</taxon>
        <taxon>Alphaproteobacteria</taxon>
        <taxon>Rhodobacterales</taxon>
        <taxon>Paracoccaceae</taxon>
        <taxon>Paracoccus</taxon>
    </lineage>
</organism>
<proteinExistence type="predicted"/>
<sequence>MKKASISLISQNTPVSAGLSRAGFALTAALLVLPALPAGAGNFTPPESCKLEMTIQNRSCTVAQYYRCSSDNPGDQRVMYFDPNGATFESRIDKETRWLESTDLRSGVTDMLSSEAKDPASFATLLETGFDDFDFWTESSTGERLHHVGHDKLTGKKVTIGSVPLEETEFDLKTYSETGDLLIHRSGNQFISRAQGRFYGGVESSEDWTGRSQNTNDSPVHFAFPGQPGFGETQPAYDCDLQMVRAYSTPTARIGAPS</sequence>
<dbReference type="RefSeq" id="WP_020951692.1">
    <property type="nucleotide sequence ID" value="NC_022041.1"/>
</dbReference>
<dbReference type="HOGENOM" id="CLU_094923_0_0_5"/>
<dbReference type="Proteomes" id="UP000015480">
    <property type="component" value="Chromosome"/>
</dbReference>